<evidence type="ECO:0000256" key="3">
    <source>
        <dbReference type="SAM" id="SignalP"/>
    </source>
</evidence>
<dbReference type="PANTHER" id="PTHR33227">
    <property type="entry name" value="STIGMA-SPECIFIC STIG1-LIKE PROTEIN 3"/>
    <property type="match status" value="1"/>
</dbReference>
<dbReference type="AlphaFoldDB" id="A0AAD7M2A8"/>
<organism evidence="4 5">
    <name type="scientific">Quillaja saponaria</name>
    <name type="common">Soap bark tree</name>
    <dbReference type="NCBI Taxonomy" id="32244"/>
    <lineage>
        <taxon>Eukaryota</taxon>
        <taxon>Viridiplantae</taxon>
        <taxon>Streptophyta</taxon>
        <taxon>Embryophyta</taxon>
        <taxon>Tracheophyta</taxon>
        <taxon>Spermatophyta</taxon>
        <taxon>Magnoliopsida</taxon>
        <taxon>eudicotyledons</taxon>
        <taxon>Gunneridae</taxon>
        <taxon>Pentapetalae</taxon>
        <taxon>rosids</taxon>
        <taxon>fabids</taxon>
        <taxon>Fabales</taxon>
        <taxon>Quillajaceae</taxon>
        <taxon>Quillaja</taxon>
    </lineage>
</organism>
<accession>A0AAD7M2A8</accession>
<dbReference type="InterPro" id="IPR006969">
    <property type="entry name" value="Stig-like"/>
</dbReference>
<comment type="caution">
    <text evidence="4">The sequence shown here is derived from an EMBL/GenBank/DDBJ whole genome shotgun (WGS) entry which is preliminary data.</text>
</comment>
<sequence>MNSLNLIFLLAMLMAFANITLSATSSKEELSSTNDDSYNEKQTSLRGQGRFLAYKVPDRVTITCDKYPSVCSAKGSPGPDCCKKKCVDLSSNRLNCGKCEKKCKYSEVCCKGKCVNLMFNKNNCGSCGYKCNKGSACVYGMCSYAN</sequence>
<evidence type="ECO:0000313" key="5">
    <source>
        <dbReference type="Proteomes" id="UP001163823"/>
    </source>
</evidence>
<reference evidence="4" key="1">
    <citation type="journal article" date="2023" name="Science">
        <title>Elucidation of the pathway for biosynthesis of saponin adjuvants from the soapbark tree.</title>
        <authorList>
            <person name="Reed J."/>
            <person name="Orme A."/>
            <person name="El-Demerdash A."/>
            <person name="Owen C."/>
            <person name="Martin L.B.B."/>
            <person name="Misra R.C."/>
            <person name="Kikuchi S."/>
            <person name="Rejzek M."/>
            <person name="Martin A.C."/>
            <person name="Harkess A."/>
            <person name="Leebens-Mack J."/>
            <person name="Louveau T."/>
            <person name="Stephenson M.J."/>
            <person name="Osbourn A."/>
        </authorList>
    </citation>
    <scope>NUCLEOTIDE SEQUENCE</scope>
    <source>
        <strain evidence="4">S10</strain>
    </source>
</reference>
<dbReference type="Proteomes" id="UP001163823">
    <property type="component" value="Chromosome 5"/>
</dbReference>
<dbReference type="EMBL" id="JARAOO010000005">
    <property type="protein sequence ID" value="KAJ7967726.1"/>
    <property type="molecule type" value="Genomic_DNA"/>
</dbReference>
<keyword evidence="2 3" id="KW-0732">Signal</keyword>
<dbReference type="Pfam" id="PF04885">
    <property type="entry name" value="Stig1"/>
    <property type="match status" value="1"/>
</dbReference>
<evidence type="ECO:0000256" key="2">
    <source>
        <dbReference type="ARBA" id="ARBA00022729"/>
    </source>
</evidence>
<feature type="chain" id="PRO_5042141884" evidence="3">
    <location>
        <begin position="23"/>
        <end position="146"/>
    </location>
</feature>
<keyword evidence="5" id="KW-1185">Reference proteome</keyword>
<proteinExistence type="inferred from homology"/>
<gene>
    <name evidence="4" type="ORF">O6P43_011947</name>
</gene>
<evidence type="ECO:0000313" key="4">
    <source>
        <dbReference type="EMBL" id="KAJ7967726.1"/>
    </source>
</evidence>
<dbReference type="PANTHER" id="PTHR33227:SF21">
    <property type="entry name" value="F12F1.21 PROTEIN"/>
    <property type="match status" value="1"/>
</dbReference>
<protein>
    <submittedName>
        <fullName evidence="4">Stigma-specific STIG1-like protein</fullName>
    </submittedName>
</protein>
<dbReference type="KEGG" id="qsa:O6P43_011947"/>
<feature type="signal peptide" evidence="3">
    <location>
        <begin position="1"/>
        <end position="22"/>
    </location>
</feature>
<evidence type="ECO:0000256" key="1">
    <source>
        <dbReference type="ARBA" id="ARBA00006010"/>
    </source>
</evidence>
<comment type="similarity">
    <text evidence="1">Belongs to the STIG1 family.</text>
</comment>
<name>A0AAD7M2A8_QUISA</name>